<dbReference type="SUPFAM" id="SSF142913">
    <property type="entry name" value="YktB/PF0168-like"/>
    <property type="match status" value="1"/>
</dbReference>
<dbReference type="Proteomes" id="UP000243591">
    <property type="component" value="Chromosome"/>
</dbReference>
<name>A0A1D2LTP5_BROTH</name>
<dbReference type="EMBL" id="CP023483">
    <property type="protein sequence ID" value="ATF25318.1"/>
    <property type="molecule type" value="Genomic_DNA"/>
</dbReference>
<protein>
    <recommendedName>
        <fullName evidence="1">UPF0637 protein CNY62_02315</fullName>
    </recommendedName>
</protein>
<dbReference type="KEGG" id="bths:CNY62_02315"/>
<evidence type="ECO:0000313" key="3">
    <source>
        <dbReference type="Proteomes" id="UP000243591"/>
    </source>
</evidence>
<dbReference type="PIRSF" id="PIRSF021332">
    <property type="entry name" value="DUF1054"/>
    <property type="match status" value="1"/>
</dbReference>
<evidence type="ECO:0000313" key="2">
    <source>
        <dbReference type="EMBL" id="ATF25318.1"/>
    </source>
</evidence>
<dbReference type="RefSeq" id="WP_069118778.1">
    <property type="nucleotide sequence ID" value="NZ_CP023483.1"/>
</dbReference>
<keyword evidence="3" id="KW-1185">Reference proteome</keyword>
<proteinExistence type="inferred from homology"/>
<accession>A0A1D2LTP5</accession>
<dbReference type="InterPro" id="IPR009403">
    <property type="entry name" value="UPF0637"/>
</dbReference>
<sequence length="205" mass="23807">MTFNGFPKEDFQKMNLPGLDLRMAFLKETIQPKFYELGESLTTHLSASLGNEMFLHVAKHARRSVNPPDSTWLGICHNKRGYKKHPHFQVGIWNDYIFLYLAFIYETENRTTISDSFLDNQELFQSLPEDFVISPDHTAKDYLPLTKDNLTETLTRFKTVKKGEFMVGKVILKDEPLLQEPLALEKEIEESFTKLLPIYKLAMSL</sequence>
<reference evidence="2 3" key="1">
    <citation type="submission" date="2017-09" db="EMBL/GenBank/DDBJ databases">
        <title>Complete Genome Sequences of Two Strains of the Meat Spoilage Bacterium Brochothrix thermosphacta Isolated from Ground Chicken.</title>
        <authorList>
            <person name="Paoli G.C."/>
            <person name="Wijey C."/>
            <person name="Chen C.-Y."/>
            <person name="Nguyen L."/>
            <person name="Yan X."/>
            <person name="Irwin P.L."/>
        </authorList>
    </citation>
    <scope>NUCLEOTIDE SEQUENCE [LARGE SCALE GENOMIC DNA]</scope>
    <source>
        <strain evidence="2 3">BI</strain>
    </source>
</reference>
<gene>
    <name evidence="2" type="ORF">CNY62_02315</name>
</gene>
<dbReference type="HAMAP" id="MF_01851">
    <property type="entry name" value="UPF0637"/>
    <property type="match status" value="1"/>
</dbReference>
<organism evidence="2 3">
    <name type="scientific">Brochothrix thermosphacta</name>
    <name type="common">Microbacterium thermosphactum</name>
    <dbReference type="NCBI Taxonomy" id="2756"/>
    <lineage>
        <taxon>Bacteria</taxon>
        <taxon>Bacillati</taxon>
        <taxon>Bacillota</taxon>
        <taxon>Bacilli</taxon>
        <taxon>Bacillales</taxon>
        <taxon>Listeriaceae</taxon>
        <taxon>Brochothrix</taxon>
    </lineage>
</organism>
<dbReference type="Pfam" id="PF06335">
    <property type="entry name" value="DUF1054"/>
    <property type="match status" value="1"/>
</dbReference>
<dbReference type="STRING" id="2756.BFR44_01270"/>
<dbReference type="Gene3D" id="3.30.930.20">
    <property type="entry name" value="Protein of unknown function DUF1054"/>
    <property type="match status" value="1"/>
</dbReference>
<dbReference type="InterPro" id="IPR053707">
    <property type="entry name" value="UPF0637_domain_sf"/>
</dbReference>
<comment type="similarity">
    <text evidence="1">Belongs to the UPF0637 family.</text>
</comment>
<evidence type="ECO:0000256" key="1">
    <source>
        <dbReference type="HAMAP-Rule" id="MF_01851"/>
    </source>
</evidence>
<dbReference type="AlphaFoldDB" id="A0A1D2LTP5"/>
<dbReference type="OrthoDB" id="9812818at2"/>